<dbReference type="GO" id="GO:0046982">
    <property type="term" value="F:protein heterodimerization activity"/>
    <property type="evidence" value="ECO:0007669"/>
    <property type="project" value="InterPro"/>
</dbReference>
<dbReference type="EMBL" id="MLAK01000217">
    <property type="protein sequence ID" value="OHT15540.1"/>
    <property type="molecule type" value="Genomic_DNA"/>
</dbReference>
<evidence type="ECO:0000313" key="2">
    <source>
        <dbReference type="EMBL" id="OHT15540.1"/>
    </source>
</evidence>
<dbReference type="Pfam" id="PF00808">
    <property type="entry name" value="CBFD_NFYB_HMF"/>
    <property type="match status" value="1"/>
</dbReference>
<reference evidence="2" key="1">
    <citation type="submission" date="2016-10" db="EMBL/GenBank/DDBJ databases">
        <authorList>
            <person name="Benchimol M."/>
            <person name="Almeida L.G."/>
            <person name="Vasconcelos A.T."/>
            <person name="Perreira-Neves A."/>
            <person name="Rosa I.A."/>
            <person name="Tasca T."/>
            <person name="Bogo M.R."/>
            <person name="de Souza W."/>
        </authorList>
    </citation>
    <scope>NUCLEOTIDE SEQUENCE [LARGE SCALE GENOMIC DNA]</scope>
    <source>
        <strain evidence="2">K</strain>
    </source>
</reference>
<name>A0A1J4L0R3_9EUKA</name>
<dbReference type="InterPro" id="IPR003958">
    <property type="entry name" value="CBFA_NFYB_domain"/>
</dbReference>
<dbReference type="InterPro" id="IPR009072">
    <property type="entry name" value="Histone-fold"/>
</dbReference>
<sequence length="99" mass="10990">MDDKKEDEILLTSARVKRIIKDSIDSPNTRISGSGLKFMTEVATEFIEFMALAALDESERPKQYVDSTGVMKALVKMGLGEIADEIPSLDGFSEDMLEE</sequence>
<proteinExistence type="predicted"/>
<keyword evidence="3" id="KW-1185">Reference proteome</keyword>
<evidence type="ECO:0000259" key="1">
    <source>
        <dbReference type="Pfam" id="PF00808"/>
    </source>
</evidence>
<comment type="caution">
    <text evidence="2">The sequence shown here is derived from an EMBL/GenBank/DDBJ whole genome shotgun (WGS) entry which is preliminary data.</text>
</comment>
<dbReference type="SUPFAM" id="SSF47113">
    <property type="entry name" value="Histone-fold"/>
    <property type="match status" value="1"/>
</dbReference>
<protein>
    <recommendedName>
        <fullName evidence="1">Transcription factor CBF/NF-Y/archaeal histone domain-containing protein</fullName>
    </recommendedName>
</protein>
<feature type="domain" description="Transcription factor CBF/NF-Y/archaeal histone" evidence="1">
    <location>
        <begin position="13"/>
        <end position="59"/>
    </location>
</feature>
<evidence type="ECO:0000313" key="3">
    <source>
        <dbReference type="Proteomes" id="UP000179807"/>
    </source>
</evidence>
<dbReference type="Proteomes" id="UP000179807">
    <property type="component" value="Unassembled WGS sequence"/>
</dbReference>
<dbReference type="AlphaFoldDB" id="A0A1J4L0R3"/>
<accession>A0A1J4L0R3</accession>
<gene>
    <name evidence="2" type="ORF">TRFO_02873</name>
</gene>
<dbReference type="Gene3D" id="1.10.20.10">
    <property type="entry name" value="Histone, subunit A"/>
    <property type="match status" value="1"/>
</dbReference>
<dbReference type="RefSeq" id="XP_068368676.1">
    <property type="nucleotide sequence ID" value="XM_068490961.1"/>
</dbReference>
<organism evidence="2 3">
    <name type="scientific">Tritrichomonas foetus</name>
    <dbReference type="NCBI Taxonomy" id="1144522"/>
    <lineage>
        <taxon>Eukaryota</taxon>
        <taxon>Metamonada</taxon>
        <taxon>Parabasalia</taxon>
        <taxon>Tritrichomonadida</taxon>
        <taxon>Tritrichomonadidae</taxon>
        <taxon>Tritrichomonas</taxon>
    </lineage>
</organism>
<dbReference type="VEuPathDB" id="TrichDB:TRFO_02873"/>
<dbReference type="OrthoDB" id="601405at2759"/>
<dbReference type="GeneID" id="94825665"/>